<keyword evidence="5 7" id="KW-0472">Membrane</keyword>
<gene>
    <name evidence="8" type="ORF">EC973_008547</name>
</gene>
<evidence type="ECO:0000256" key="2">
    <source>
        <dbReference type="ARBA" id="ARBA00007262"/>
    </source>
</evidence>
<feature type="transmembrane region" description="Helical" evidence="7">
    <location>
        <begin position="140"/>
        <end position="160"/>
    </location>
</feature>
<evidence type="ECO:0000256" key="1">
    <source>
        <dbReference type="ARBA" id="ARBA00004141"/>
    </source>
</evidence>
<proteinExistence type="inferred from homology"/>
<dbReference type="InterPro" id="IPR009311">
    <property type="entry name" value="IFI6/IFI27-like"/>
</dbReference>
<dbReference type="Gene3D" id="6.10.110.10">
    <property type="match status" value="1"/>
</dbReference>
<dbReference type="OrthoDB" id="440424at2759"/>
<reference evidence="8" key="1">
    <citation type="submission" date="2020-01" db="EMBL/GenBank/DDBJ databases">
        <title>Genome Sequencing of Three Apophysomyces-Like Fungal Strains Confirms a Novel Fungal Genus in the Mucoromycota with divergent Burkholderia-like Endosymbiotic Bacteria.</title>
        <authorList>
            <person name="Stajich J.E."/>
            <person name="Macias A.M."/>
            <person name="Carter-House D."/>
            <person name="Lovett B."/>
            <person name="Kasson L.R."/>
            <person name="Berry K."/>
            <person name="Grigoriev I."/>
            <person name="Chang Y."/>
            <person name="Spatafora J."/>
            <person name="Kasson M.T."/>
        </authorList>
    </citation>
    <scope>NUCLEOTIDE SEQUENCE</scope>
    <source>
        <strain evidence="8">NRRL A-21654</strain>
    </source>
</reference>
<feature type="transmembrane region" description="Helical" evidence="7">
    <location>
        <begin position="107"/>
        <end position="128"/>
    </location>
</feature>
<dbReference type="PANTHER" id="PTHR16932">
    <property type="entry name" value="INTERFERON ALPHA-INDUCIBLE PROTEIN 27"/>
    <property type="match status" value="1"/>
</dbReference>
<evidence type="ECO:0000313" key="8">
    <source>
        <dbReference type="EMBL" id="KAF7726673.1"/>
    </source>
</evidence>
<evidence type="ECO:0000256" key="3">
    <source>
        <dbReference type="ARBA" id="ARBA00022692"/>
    </source>
</evidence>
<feature type="region of interest" description="Disordered" evidence="6">
    <location>
        <begin position="161"/>
        <end position="203"/>
    </location>
</feature>
<dbReference type="InterPro" id="IPR036259">
    <property type="entry name" value="MFS_trans_sf"/>
</dbReference>
<comment type="subcellular location">
    <subcellularLocation>
        <location evidence="1">Membrane</location>
        <topology evidence="1">Multi-pass membrane protein</topology>
    </subcellularLocation>
</comment>
<evidence type="ECO:0000256" key="5">
    <source>
        <dbReference type="ARBA" id="ARBA00023136"/>
    </source>
</evidence>
<evidence type="ECO:0000256" key="7">
    <source>
        <dbReference type="SAM" id="Phobius"/>
    </source>
</evidence>
<dbReference type="GO" id="GO:0016020">
    <property type="term" value="C:membrane"/>
    <property type="evidence" value="ECO:0007669"/>
    <property type="project" value="UniProtKB-SubCell"/>
</dbReference>
<feature type="transmembrane region" description="Helical" evidence="7">
    <location>
        <begin position="68"/>
        <end position="95"/>
    </location>
</feature>
<evidence type="ECO:0000313" key="9">
    <source>
        <dbReference type="Proteomes" id="UP000605846"/>
    </source>
</evidence>
<dbReference type="AlphaFoldDB" id="A0A8H7BMU7"/>
<sequence>MPSFGTFGAKIDNKIDTIKQYSAMLPFMFPRAAAYKANIEDSVKNAWEKSKLDGHAKGAWKKIKENPGTVVCVAGGTVAGAMLLPTATVAGLGALGFAKTGIVAHSIAAAWMASFHGAVPAGSLFAFLQSAGTLGTASGLAHAAAYTGGAAGAATGFGAMRKQKKTKSLDNKKDDDAENEEEEETDEQHEEEDEEARFRHEFQKNMREYVDSCHKRSPEACITPSV</sequence>
<dbReference type="PANTHER" id="PTHR16932:SF18">
    <property type="entry name" value="INTERFERON, ALPHA-INDUCIBLE PROTEIN 27-LIKE 2"/>
    <property type="match status" value="1"/>
</dbReference>
<keyword evidence="9" id="KW-1185">Reference proteome</keyword>
<comment type="caution">
    <text evidence="8">The sequence shown here is derived from an EMBL/GenBank/DDBJ whole genome shotgun (WGS) entry which is preliminary data.</text>
</comment>
<organism evidence="8 9">
    <name type="scientific">Apophysomyces ossiformis</name>
    <dbReference type="NCBI Taxonomy" id="679940"/>
    <lineage>
        <taxon>Eukaryota</taxon>
        <taxon>Fungi</taxon>
        <taxon>Fungi incertae sedis</taxon>
        <taxon>Mucoromycota</taxon>
        <taxon>Mucoromycotina</taxon>
        <taxon>Mucoromycetes</taxon>
        <taxon>Mucorales</taxon>
        <taxon>Mucorineae</taxon>
        <taxon>Mucoraceae</taxon>
        <taxon>Apophysomyces</taxon>
    </lineage>
</organism>
<feature type="compositionally biased region" description="Acidic residues" evidence="6">
    <location>
        <begin position="176"/>
        <end position="195"/>
    </location>
</feature>
<dbReference type="SUPFAM" id="SSF103473">
    <property type="entry name" value="MFS general substrate transporter"/>
    <property type="match status" value="1"/>
</dbReference>
<dbReference type="Proteomes" id="UP000605846">
    <property type="component" value="Unassembled WGS sequence"/>
</dbReference>
<accession>A0A8H7BMU7</accession>
<evidence type="ECO:0000256" key="6">
    <source>
        <dbReference type="SAM" id="MobiDB-lite"/>
    </source>
</evidence>
<keyword evidence="4 7" id="KW-1133">Transmembrane helix</keyword>
<protein>
    <submittedName>
        <fullName evidence="8">Uncharacterized protein</fullName>
    </submittedName>
</protein>
<comment type="similarity">
    <text evidence="2">Belongs to the IFI6/IFI27 family.</text>
</comment>
<evidence type="ECO:0000256" key="4">
    <source>
        <dbReference type="ARBA" id="ARBA00022989"/>
    </source>
</evidence>
<dbReference type="Pfam" id="PF06140">
    <property type="entry name" value="Ifi-6-16"/>
    <property type="match status" value="1"/>
</dbReference>
<name>A0A8H7BMU7_9FUNG</name>
<keyword evidence="3 7" id="KW-0812">Transmembrane</keyword>
<dbReference type="EMBL" id="JABAYA010000074">
    <property type="protein sequence ID" value="KAF7726673.1"/>
    <property type="molecule type" value="Genomic_DNA"/>
</dbReference>
<dbReference type="InterPro" id="IPR038213">
    <property type="entry name" value="IFI6/IFI27-like_sf"/>
</dbReference>